<dbReference type="GeneID" id="39599108"/>
<dbReference type="STRING" id="264951.A0A443I0V2"/>
<organism evidence="4 5">
    <name type="scientific">Byssochlamys spectabilis</name>
    <name type="common">Paecilomyces variotii</name>
    <dbReference type="NCBI Taxonomy" id="264951"/>
    <lineage>
        <taxon>Eukaryota</taxon>
        <taxon>Fungi</taxon>
        <taxon>Dikarya</taxon>
        <taxon>Ascomycota</taxon>
        <taxon>Pezizomycotina</taxon>
        <taxon>Eurotiomycetes</taxon>
        <taxon>Eurotiomycetidae</taxon>
        <taxon>Eurotiales</taxon>
        <taxon>Thermoascaceae</taxon>
        <taxon>Paecilomyces</taxon>
    </lineage>
</organism>
<evidence type="ECO:0000256" key="1">
    <source>
        <dbReference type="ARBA" id="ARBA00006328"/>
    </source>
</evidence>
<keyword evidence="2" id="KW-0521">NADP</keyword>
<dbReference type="Pfam" id="PF05368">
    <property type="entry name" value="NmrA"/>
    <property type="match status" value="1"/>
</dbReference>
<proteinExistence type="inferred from homology"/>
<evidence type="ECO:0000256" key="2">
    <source>
        <dbReference type="ARBA" id="ARBA00022857"/>
    </source>
</evidence>
<dbReference type="PANTHER" id="PTHR42748:SF22">
    <property type="entry name" value="NMRA-LIKE DOMAIN-CONTAINING PROTEIN"/>
    <property type="match status" value="1"/>
</dbReference>
<reference evidence="4 5" key="1">
    <citation type="journal article" date="2018" name="Front. Microbiol.">
        <title>Genomic and genetic insights into a cosmopolitan fungus, Paecilomyces variotii (Eurotiales).</title>
        <authorList>
            <person name="Urquhart A.S."/>
            <person name="Mondo S.J."/>
            <person name="Makela M.R."/>
            <person name="Hane J.K."/>
            <person name="Wiebenga A."/>
            <person name="He G."/>
            <person name="Mihaltcheva S."/>
            <person name="Pangilinan J."/>
            <person name="Lipzen A."/>
            <person name="Barry K."/>
            <person name="de Vries R.P."/>
            <person name="Grigoriev I.V."/>
            <person name="Idnurm A."/>
        </authorList>
    </citation>
    <scope>NUCLEOTIDE SEQUENCE [LARGE SCALE GENOMIC DNA]</scope>
    <source>
        <strain evidence="4 5">CBS 101075</strain>
    </source>
</reference>
<feature type="domain" description="NmrA-like" evidence="3">
    <location>
        <begin position="48"/>
        <end position="311"/>
    </location>
</feature>
<comment type="similarity">
    <text evidence="1">Belongs to the NmrA-type oxidoreductase family.</text>
</comment>
<comment type="caution">
    <text evidence="4">The sequence shown here is derived from an EMBL/GenBank/DDBJ whole genome shotgun (WGS) entry which is preliminary data.</text>
</comment>
<evidence type="ECO:0000313" key="4">
    <source>
        <dbReference type="EMBL" id="RWQ97693.1"/>
    </source>
</evidence>
<dbReference type="EMBL" id="RCNU01000002">
    <property type="protein sequence ID" value="RWQ97693.1"/>
    <property type="molecule type" value="Genomic_DNA"/>
</dbReference>
<dbReference type="InterPro" id="IPR036291">
    <property type="entry name" value="NAD(P)-bd_dom_sf"/>
</dbReference>
<dbReference type="PANTHER" id="PTHR42748">
    <property type="entry name" value="NITROGEN METABOLITE REPRESSION PROTEIN NMRA FAMILY MEMBER"/>
    <property type="match status" value="1"/>
</dbReference>
<dbReference type="AlphaFoldDB" id="A0A443I0V2"/>
<name>A0A443I0V2_BYSSP</name>
<evidence type="ECO:0000313" key="5">
    <source>
        <dbReference type="Proteomes" id="UP000283841"/>
    </source>
</evidence>
<dbReference type="Gene3D" id="3.40.50.720">
    <property type="entry name" value="NAD(P)-binding Rossmann-like Domain"/>
    <property type="match status" value="1"/>
</dbReference>
<sequence length="380" mass="41686">MTDRCIPRESRIYHSSSLRKSCDSVIDSILLRYHHNEEEESAAATMSRNVCVTAAEGYTGFLIAELLLTDENFQKEIGTVTGLAMNTSHDHCKDLQDLGATIVEHKPGKLKEIVKTLQDTKADTLCLVPSAHKEKIQTTTELINAAKQAGIPNVLFISSAGCDLAEREKQPRLREFIDLETLFMASKGDPGTATGHSPVIIRAGFYAENLLLYAPQAQKEGKLPIPIGKNHKFAPVALGDVALLAAHVLCGKGKHGFSDKHRGQLMIMTGPMLTAGDELAAAASKALGSDLKFEDISEEQAKKVLHAQSDSDEAEIQYLLEYYSLVREGKTNYISTTAFHDVTGDHPQEPPDFFKVYAEEFLPRAQGKAPARKKRKVDGK</sequence>
<dbReference type="InterPro" id="IPR051164">
    <property type="entry name" value="NmrA-like_oxidored"/>
</dbReference>
<dbReference type="InterPro" id="IPR008030">
    <property type="entry name" value="NmrA-like"/>
</dbReference>
<accession>A0A443I0V2</accession>
<dbReference type="SUPFAM" id="SSF51735">
    <property type="entry name" value="NAD(P)-binding Rossmann-fold domains"/>
    <property type="match status" value="1"/>
</dbReference>
<protein>
    <recommendedName>
        <fullName evidence="3">NmrA-like domain-containing protein</fullName>
    </recommendedName>
</protein>
<dbReference type="Proteomes" id="UP000283841">
    <property type="component" value="Unassembled WGS sequence"/>
</dbReference>
<dbReference type="VEuPathDB" id="FungiDB:C8Q69DRAFT_456373"/>
<keyword evidence="5" id="KW-1185">Reference proteome</keyword>
<evidence type="ECO:0000259" key="3">
    <source>
        <dbReference type="Pfam" id="PF05368"/>
    </source>
</evidence>
<dbReference type="RefSeq" id="XP_028487338.1">
    <property type="nucleotide sequence ID" value="XM_028629831.1"/>
</dbReference>
<dbReference type="GO" id="GO:0005634">
    <property type="term" value="C:nucleus"/>
    <property type="evidence" value="ECO:0007669"/>
    <property type="project" value="TreeGrafter"/>
</dbReference>
<gene>
    <name evidence="4" type="ORF">C8Q69DRAFT_456373</name>
</gene>